<evidence type="ECO:0000256" key="1">
    <source>
        <dbReference type="SAM" id="MobiDB-lite"/>
    </source>
</evidence>
<name>A0ABP8IE64_9BACT</name>
<keyword evidence="3" id="KW-1185">Reference proteome</keyword>
<organism evidence="2 3">
    <name type="scientific">Hymenobacter saemangeumensis</name>
    <dbReference type="NCBI Taxonomy" id="1084522"/>
    <lineage>
        <taxon>Bacteria</taxon>
        <taxon>Pseudomonadati</taxon>
        <taxon>Bacteroidota</taxon>
        <taxon>Cytophagia</taxon>
        <taxon>Cytophagales</taxon>
        <taxon>Hymenobacteraceae</taxon>
        <taxon>Hymenobacter</taxon>
    </lineage>
</organism>
<proteinExistence type="predicted"/>
<dbReference type="EMBL" id="BAABGZ010000021">
    <property type="protein sequence ID" value="GAA4356880.1"/>
    <property type="molecule type" value="Genomic_DNA"/>
</dbReference>
<feature type="compositionally biased region" description="Basic and acidic residues" evidence="1">
    <location>
        <begin position="86"/>
        <end position="97"/>
    </location>
</feature>
<dbReference type="RefSeq" id="WP_345236001.1">
    <property type="nucleotide sequence ID" value="NZ_BAABGZ010000021.1"/>
</dbReference>
<comment type="caution">
    <text evidence="2">The sequence shown here is derived from an EMBL/GenBank/DDBJ whole genome shotgun (WGS) entry which is preliminary data.</text>
</comment>
<feature type="region of interest" description="Disordered" evidence="1">
    <location>
        <begin position="73"/>
        <end position="97"/>
    </location>
</feature>
<evidence type="ECO:0000313" key="3">
    <source>
        <dbReference type="Proteomes" id="UP001501153"/>
    </source>
</evidence>
<reference evidence="3" key="1">
    <citation type="journal article" date="2019" name="Int. J. Syst. Evol. Microbiol.">
        <title>The Global Catalogue of Microorganisms (GCM) 10K type strain sequencing project: providing services to taxonomists for standard genome sequencing and annotation.</title>
        <authorList>
            <consortium name="The Broad Institute Genomics Platform"/>
            <consortium name="The Broad Institute Genome Sequencing Center for Infectious Disease"/>
            <person name="Wu L."/>
            <person name="Ma J."/>
        </authorList>
    </citation>
    <scope>NUCLEOTIDE SEQUENCE [LARGE SCALE GENOMIC DNA]</scope>
    <source>
        <strain evidence="3">JCM 17923</strain>
    </source>
</reference>
<accession>A0ABP8IE64</accession>
<dbReference type="Proteomes" id="UP001501153">
    <property type="component" value="Unassembled WGS sequence"/>
</dbReference>
<sequence>MDQTDQKIIDKTLDQLRGVHENMGRLWDADTMASFYYNVLSGTIARNGPEVAQAIAAMLTEVFDNASKSHANLGSLTNGFPNSGKARSDEDSSMKSV</sequence>
<protein>
    <submittedName>
        <fullName evidence="2">Uncharacterized protein</fullName>
    </submittedName>
</protein>
<evidence type="ECO:0000313" key="2">
    <source>
        <dbReference type="EMBL" id="GAA4356880.1"/>
    </source>
</evidence>
<gene>
    <name evidence="2" type="ORF">GCM10023185_21110</name>
</gene>